<dbReference type="AlphaFoldDB" id="A0A0V1Q5U0"/>
<protein>
    <submittedName>
        <fullName evidence="2">Uncharacterized protein</fullName>
    </submittedName>
</protein>
<evidence type="ECO:0000313" key="2">
    <source>
        <dbReference type="EMBL" id="KSA03637.1"/>
    </source>
</evidence>
<accession>A0A0V1Q5U0</accession>
<sequence>MISNDPNTARIASSKKNPISSDGSKTQSKSRSESLKWVKLIRALPTKPNNNDNLKTEYIDVNLNNSRKLIGNISDLTETTDQTVKHNHEVNESLERLNNIKHELQWLNEL</sequence>
<organism evidence="2 3">
    <name type="scientific">Debaryomyces fabryi</name>
    <dbReference type="NCBI Taxonomy" id="58627"/>
    <lineage>
        <taxon>Eukaryota</taxon>
        <taxon>Fungi</taxon>
        <taxon>Dikarya</taxon>
        <taxon>Ascomycota</taxon>
        <taxon>Saccharomycotina</taxon>
        <taxon>Pichiomycetes</taxon>
        <taxon>Debaryomycetaceae</taxon>
        <taxon>Debaryomyces</taxon>
    </lineage>
</organism>
<gene>
    <name evidence="2" type="ORF">AC631_00612</name>
</gene>
<dbReference type="Proteomes" id="UP000054251">
    <property type="component" value="Unassembled WGS sequence"/>
</dbReference>
<proteinExistence type="predicted"/>
<comment type="caution">
    <text evidence="2">The sequence shown here is derived from an EMBL/GenBank/DDBJ whole genome shotgun (WGS) entry which is preliminary data.</text>
</comment>
<feature type="compositionally biased region" description="Polar residues" evidence="1">
    <location>
        <begin position="1"/>
        <end position="29"/>
    </location>
</feature>
<name>A0A0V1Q5U0_9ASCO</name>
<feature type="region of interest" description="Disordered" evidence="1">
    <location>
        <begin position="1"/>
        <end position="34"/>
    </location>
</feature>
<reference evidence="2 3" key="1">
    <citation type="submission" date="2015-11" db="EMBL/GenBank/DDBJ databases">
        <title>The genome of Debaryomyces fabryi.</title>
        <authorList>
            <person name="Tafer H."/>
            <person name="Lopandic K."/>
        </authorList>
    </citation>
    <scope>NUCLEOTIDE SEQUENCE [LARGE SCALE GENOMIC DNA]</scope>
    <source>
        <strain evidence="2 3">CBS 789</strain>
    </source>
</reference>
<dbReference type="OrthoDB" id="4089805at2759"/>
<keyword evidence="3" id="KW-1185">Reference proteome</keyword>
<evidence type="ECO:0000256" key="1">
    <source>
        <dbReference type="SAM" id="MobiDB-lite"/>
    </source>
</evidence>
<evidence type="ECO:0000313" key="3">
    <source>
        <dbReference type="Proteomes" id="UP000054251"/>
    </source>
</evidence>
<dbReference type="GeneID" id="26837621"/>
<dbReference type="EMBL" id="LMYN01000007">
    <property type="protein sequence ID" value="KSA03637.1"/>
    <property type="molecule type" value="Genomic_DNA"/>
</dbReference>
<dbReference type="RefSeq" id="XP_015469739.1">
    <property type="nucleotide sequence ID" value="XM_015609442.1"/>
</dbReference>